<dbReference type="InterPro" id="IPR041605">
    <property type="entry name" value="Exo_C"/>
</dbReference>
<dbReference type="Pfam" id="PF18305">
    <property type="entry name" value="DNA_pol_A_exoN"/>
    <property type="match status" value="1"/>
</dbReference>
<dbReference type="Proteomes" id="UP001247542">
    <property type="component" value="Unassembled WGS sequence"/>
</dbReference>
<dbReference type="PANTHER" id="PTHR47649:SF1">
    <property type="entry name" value="RIBONUCLEASE D"/>
    <property type="match status" value="1"/>
</dbReference>
<dbReference type="SUPFAM" id="SSF47819">
    <property type="entry name" value="HRDC-like"/>
    <property type="match status" value="1"/>
</dbReference>
<name>A0ABU3IBH0_9ACTO</name>
<gene>
    <name evidence="2" type="ORF">QS713_06595</name>
</gene>
<accession>A0ABU3IBH0</accession>
<dbReference type="Pfam" id="PF01612">
    <property type="entry name" value="DNA_pol_A_exo1"/>
    <property type="match status" value="1"/>
</dbReference>
<sequence length="402" mass="46051">MSDTPKLIIHPREGTPDITDTPQQLQQATERLARSHMPVAVDVERASGYRYFETAYLVQIRREDVGTFLIDSHALADLSSMNAALGNAVWVLHAADQDLESLRMAKLHVPAVFDTEVAAQLLGYEQIGLAAVCERALGVTLDKDHQRSDWSRRPLPHAWLRYAALDVELLTELQNHLGKALYERGRWEWAEQEFDYILNQPPKPSDPNRWRTFKGAGKVEGRRHLAVLRELWNTRENVAREHDIAPTRLISNATLVRLALKPPRNKRALLSIQAMRRPRTRKYTAQWMSALMKARSLSDTDLPPRRLKHPHGFVPKAGSWRGSRPEAFARLQRVRAIVNTHAKQLQVDPIRLLEPRVQRALAWDEVAYPEPEFEQYMLRLQARPWQVEQVGAQIHAAIVNAV</sequence>
<dbReference type="PROSITE" id="PS50967">
    <property type="entry name" value="HRDC"/>
    <property type="match status" value="1"/>
</dbReference>
<proteinExistence type="predicted"/>
<reference evidence="2 3" key="1">
    <citation type="submission" date="2023-06" db="EMBL/GenBank/DDBJ databases">
        <title>Draft genome sequence of Gleimia hominis type strain CCUG 57540T.</title>
        <authorList>
            <person name="Salva-Serra F."/>
            <person name="Cardew S."/>
            <person name="Jensie Markopoulos S."/>
            <person name="Ohlen M."/>
            <person name="Inganas E."/>
            <person name="Svensson-Stadler L."/>
            <person name="Moore E.R.B."/>
        </authorList>
    </citation>
    <scope>NUCLEOTIDE SEQUENCE [LARGE SCALE GENOMIC DNA]</scope>
    <source>
        <strain evidence="2 3">CCUG 57540</strain>
    </source>
</reference>
<dbReference type="SMART" id="SM00341">
    <property type="entry name" value="HRDC"/>
    <property type="match status" value="1"/>
</dbReference>
<evidence type="ECO:0000313" key="3">
    <source>
        <dbReference type="Proteomes" id="UP001247542"/>
    </source>
</evidence>
<dbReference type="Pfam" id="PF00570">
    <property type="entry name" value="HRDC"/>
    <property type="match status" value="1"/>
</dbReference>
<comment type="caution">
    <text evidence="2">The sequence shown here is derived from an EMBL/GenBank/DDBJ whole genome shotgun (WGS) entry which is preliminary data.</text>
</comment>
<dbReference type="Gene3D" id="1.10.150.80">
    <property type="entry name" value="HRDC domain"/>
    <property type="match status" value="2"/>
</dbReference>
<dbReference type="InterPro" id="IPR012337">
    <property type="entry name" value="RNaseH-like_sf"/>
</dbReference>
<dbReference type="InterPro" id="IPR036397">
    <property type="entry name" value="RNaseH_sf"/>
</dbReference>
<dbReference type="InterPro" id="IPR002121">
    <property type="entry name" value="HRDC_dom"/>
</dbReference>
<keyword evidence="3" id="KW-1185">Reference proteome</keyword>
<protein>
    <submittedName>
        <fullName evidence="2">HRDC domain-containing protein</fullName>
    </submittedName>
</protein>
<dbReference type="SUPFAM" id="SSF53098">
    <property type="entry name" value="Ribonuclease H-like"/>
    <property type="match status" value="1"/>
</dbReference>
<evidence type="ECO:0000313" key="2">
    <source>
        <dbReference type="EMBL" id="MDT3767726.1"/>
    </source>
</evidence>
<dbReference type="EMBL" id="JASXSX010000001">
    <property type="protein sequence ID" value="MDT3767726.1"/>
    <property type="molecule type" value="Genomic_DNA"/>
</dbReference>
<dbReference type="InterPro" id="IPR002562">
    <property type="entry name" value="3'-5'_exonuclease_dom"/>
</dbReference>
<dbReference type="InterPro" id="IPR051086">
    <property type="entry name" value="RNase_D-like"/>
</dbReference>
<evidence type="ECO:0000259" key="1">
    <source>
        <dbReference type="PROSITE" id="PS50967"/>
    </source>
</evidence>
<organism evidence="2 3">
    <name type="scientific">Gleimia hominis</name>
    <dbReference type="NCBI Taxonomy" id="595468"/>
    <lineage>
        <taxon>Bacteria</taxon>
        <taxon>Bacillati</taxon>
        <taxon>Actinomycetota</taxon>
        <taxon>Actinomycetes</taxon>
        <taxon>Actinomycetales</taxon>
        <taxon>Actinomycetaceae</taxon>
        <taxon>Gleimia</taxon>
    </lineage>
</organism>
<dbReference type="CDD" id="cd06142">
    <property type="entry name" value="RNaseD_exo"/>
    <property type="match status" value="1"/>
</dbReference>
<dbReference type="InterPro" id="IPR010997">
    <property type="entry name" value="HRDC-like_sf"/>
</dbReference>
<feature type="domain" description="HRDC" evidence="1">
    <location>
        <begin position="221"/>
        <end position="301"/>
    </location>
</feature>
<dbReference type="PANTHER" id="PTHR47649">
    <property type="entry name" value="RIBONUCLEASE D"/>
    <property type="match status" value="1"/>
</dbReference>
<dbReference type="InterPro" id="IPR044876">
    <property type="entry name" value="HRDC_dom_sf"/>
</dbReference>
<dbReference type="SMART" id="SM00474">
    <property type="entry name" value="35EXOc"/>
    <property type="match status" value="1"/>
</dbReference>
<dbReference type="RefSeq" id="WP_313273557.1">
    <property type="nucleotide sequence ID" value="NZ_JASXSX010000001.1"/>
</dbReference>
<dbReference type="Gene3D" id="3.30.420.10">
    <property type="entry name" value="Ribonuclease H-like superfamily/Ribonuclease H"/>
    <property type="match status" value="1"/>
</dbReference>